<dbReference type="GO" id="GO:0016491">
    <property type="term" value="F:oxidoreductase activity"/>
    <property type="evidence" value="ECO:0007669"/>
    <property type="project" value="UniProtKB-KW"/>
</dbReference>
<proteinExistence type="predicted"/>
<accession>A0A558G8K7</accession>
<reference evidence="5" key="2">
    <citation type="submission" date="2019-12" db="EMBL/GenBank/DDBJ databases">
        <title>Haloferax alexandrinus strain pws11.</title>
        <authorList>
            <person name="Verma D.K."/>
            <person name="Gopal K."/>
            <person name="Prasad E.S."/>
        </authorList>
    </citation>
    <scope>NUCLEOTIDE SEQUENCE</scope>
    <source>
        <strain evidence="5">Pws11</strain>
    </source>
</reference>
<evidence type="ECO:0000256" key="1">
    <source>
        <dbReference type="ARBA" id="ARBA00022630"/>
    </source>
</evidence>
<dbReference type="EMBL" id="VMTR01000113">
    <property type="protein sequence ID" value="TVT94076.1"/>
    <property type="molecule type" value="Genomic_DNA"/>
</dbReference>
<dbReference type="PRINTS" id="PR00469">
    <property type="entry name" value="PNDRDTASEII"/>
</dbReference>
<evidence type="ECO:0000256" key="2">
    <source>
        <dbReference type="ARBA" id="ARBA00023002"/>
    </source>
</evidence>
<dbReference type="Proteomes" id="UP000619835">
    <property type="component" value="Unassembled WGS sequence"/>
</dbReference>
<dbReference type="PANTHER" id="PTHR48105">
    <property type="entry name" value="THIOREDOXIN REDUCTASE 1-RELATED-RELATED"/>
    <property type="match status" value="1"/>
</dbReference>
<dbReference type="Gene3D" id="3.50.50.60">
    <property type="entry name" value="FAD/NAD(P)-binding domain"/>
    <property type="match status" value="1"/>
</dbReference>
<keyword evidence="2" id="KW-0560">Oxidoreductase</keyword>
<reference evidence="6 7" key="1">
    <citation type="submission" date="2019-07" db="EMBL/GenBank/DDBJ databases">
        <title>Draft genome sequence of Haloferax volcanii SS0101, isolated from salt farm in Samut Sakhon, Thailand.</title>
        <authorList>
            <person name="Wanthongcharoen S."/>
            <person name="Yamprayoonswat W."/>
            <person name="Ruangsuj P."/>
            <person name="Thongpramul N."/>
            <person name="Jumpathong W."/>
            <person name="Sittihan S."/>
            <person name="Kanjanavas P."/>
            <person name="Yasawong M."/>
        </authorList>
    </citation>
    <scope>NUCLEOTIDE SEQUENCE [LARGE SCALE GENOMIC DNA]</scope>
    <source>
        <strain evidence="6 7">SS0101</strain>
    </source>
</reference>
<evidence type="ECO:0000313" key="7">
    <source>
        <dbReference type="Proteomes" id="UP000320212"/>
    </source>
</evidence>
<dbReference type="EMBL" id="WOWC01000001">
    <property type="protein sequence ID" value="NLV02367.1"/>
    <property type="molecule type" value="Genomic_DNA"/>
</dbReference>
<feature type="domain" description="FAD-binding" evidence="4">
    <location>
        <begin position="22"/>
        <end position="57"/>
    </location>
</feature>
<dbReference type="GO" id="GO:0071949">
    <property type="term" value="F:FAD binding"/>
    <property type="evidence" value="ECO:0007669"/>
    <property type="project" value="InterPro"/>
</dbReference>
<evidence type="ECO:0000259" key="4">
    <source>
        <dbReference type="Pfam" id="PF01494"/>
    </source>
</evidence>
<keyword evidence="1" id="KW-0285">Flavoprotein</keyword>
<gene>
    <name evidence="6" type="ORF">FQA18_13925</name>
    <name evidence="5" type="ORF">GOC85_07190</name>
</gene>
<evidence type="ECO:0000256" key="3">
    <source>
        <dbReference type="SAM" id="MobiDB-lite"/>
    </source>
</evidence>
<dbReference type="Pfam" id="PF01494">
    <property type="entry name" value="FAD_binding_3"/>
    <property type="match status" value="1"/>
</dbReference>
<accession>A0A847TP47</accession>
<evidence type="ECO:0000313" key="5">
    <source>
        <dbReference type="EMBL" id="NLV02367.1"/>
    </source>
</evidence>
<dbReference type="InterPro" id="IPR002938">
    <property type="entry name" value="FAD-bd"/>
</dbReference>
<sequence>MADAGRSEEAETATEPQAAAFDYDVAIVGGGPTGCSAGVFTGRYGLDTVVFDRGRSSLQRCAYLENYLGFPGGVDIETFYGLIHDHAEAAGCDLVSELVEAVEPAGGDGGDPDADDPAATRPGFAVTTQSGETVTARRVVSAARYGGDFLEPLGDDEMFVTYEHDGETRTKFDRDYADIEGRTAIDGLYVAAPVSEVNLQAIMSAGQGARVGRSVITDHRLERGYPEALARHWDWIRPEAELADDAAARDDWRERFDSRVPDDCDLSEARLRELREADVERQREMYVSEEAVEARAERGRERLAARLGFDARPASDSESDAGPE</sequence>
<dbReference type="InterPro" id="IPR050097">
    <property type="entry name" value="Ferredoxin-NADP_redctase_2"/>
</dbReference>
<protein>
    <submittedName>
        <fullName evidence="6">NAD(P)/FAD-dependent oxidoreductase</fullName>
    </submittedName>
    <submittedName>
        <fullName evidence="5">Thioredoxin reductase</fullName>
    </submittedName>
</protein>
<dbReference type="InterPro" id="IPR036188">
    <property type="entry name" value="FAD/NAD-bd_sf"/>
</dbReference>
<feature type="region of interest" description="Disordered" evidence="3">
    <location>
        <begin position="103"/>
        <end position="122"/>
    </location>
</feature>
<organism evidence="6 7">
    <name type="scientific">Haloferax volcanii</name>
    <name type="common">Halobacterium volcanii</name>
    <dbReference type="NCBI Taxonomy" id="2246"/>
    <lineage>
        <taxon>Archaea</taxon>
        <taxon>Methanobacteriati</taxon>
        <taxon>Methanobacteriota</taxon>
        <taxon>Stenosarchaea group</taxon>
        <taxon>Halobacteria</taxon>
        <taxon>Halobacteriales</taxon>
        <taxon>Haloferacaceae</taxon>
        <taxon>Haloferax</taxon>
    </lineage>
</organism>
<dbReference type="SUPFAM" id="SSF51905">
    <property type="entry name" value="FAD/NAD(P)-binding domain"/>
    <property type="match status" value="1"/>
</dbReference>
<evidence type="ECO:0000313" key="6">
    <source>
        <dbReference type="EMBL" id="TVT94076.1"/>
    </source>
</evidence>
<dbReference type="RefSeq" id="WP_006600296.1">
    <property type="nucleotide sequence ID" value="NZ_JAUDRO010000002.1"/>
</dbReference>
<name>A0A558G8K7_HALVO</name>
<dbReference type="AlphaFoldDB" id="A0A558G8K7"/>
<comment type="caution">
    <text evidence="6">The sequence shown here is derived from an EMBL/GenBank/DDBJ whole genome shotgun (WGS) entry which is preliminary data.</text>
</comment>
<dbReference type="Proteomes" id="UP000320212">
    <property type="component" value="Unassembled WGS sequence"/>
</dbReference>